<comment type="caution">
    <text evidence="7">The sequence shown here is derived from an EMBL/GenBank/DDBJ whole genome shotgun (WGS) entry which is preliminary data.</text>
</comment>
<dbReference type="EMBL" id="BAAAMR010000086">
    <property type="protein sequence ID" value="GAA2159601.1"/>
    <property type="molecule type" value="Genomic_DNA"/>
</dbReference>
<keyword evidence="3 6" id="KW-0812">Transmembrane</keyword>
<feature type="transmembrane region" description="Helical" evidence="6">
    <location>
        <begin position="31"/>
        <end position="54"/>
    </location>
</feature>
<reference evidence="8" key="1">
    <citation type="journal article" date="2019" name="Int. J. Syst. Evol. Microbiol.">
        <title>The Global Catalogue of Microorganisms (GCM) 10K type strain sequencing project: providing services to taxonomists for standard genome sequencing and annotation.</title>
        <authorList>
            <consortium name="The Broad Institute Genomics Platform"/>
            <consortium name="The Broad Institute Genome Sequencing Center for Infectious Disease"/>
            <person name="Wu L."/>
            <person name="Ma J."/>
        </authorList>
    </citation>
    <scope>NUCLEOTIDE SEQUENCE [LARGE SCALE GENOMIC DNA]</scope>
    <source>
        <strain evidence="8">JCM 13850</strain>
    </source>
</reference>
<sequence>MALGTFLLVTAEQLPIGLLTALGPARSVSEGTAGLMVTVPSLVAAVAAPLVPVLVGMDRRLLLLGLMTLANLASAPAPGFAVLVSSWVLVGVAIGGFWAVASGQRVRRPARHAAR</sequence>
<evidence type="ECO:0000313" key="8">
    <source>
        <dbReference type="Proteomes" id="UP001501020"/>
    </source>
</evidence>
<evidence type="ECO:0000256" key="4">
    <source>
        <dbReference type="ARBA" id="ARBA00022989"/>
    </source>
</evidence>
<feature type="transmembrane region" description="Helical" evidence="6">
    <location>
        <begin position="61"/>
        <end position="78"/>
    </location>
</feature>
<evidence type="ECO:0000256" key="2">
    <source>
        <dbReference type="ARBA" id="ARBA00022475"/>
    </source>
</evidence>
<evidence type="ECO:0000256" key="3">
    <source>
        <dbReference type="ARBA" id="ARBA00022692"/>
    </source>
</evidence>
<keyword evidence="4 6" id="KW-1133">Transmembrane helix</keyword>
<gene>
    <name evidence="7" type="ORF">GCM10009727_71610</name>
</gene>
<keyword evidence="8" id="KW-1185">Reference proteome</keyword>
<dbReference type="SUPFAM" id="SSF103473">
    <property type="entry name" value="MFS general substrate transporter"/>
    <property type="match status" value="1"/>
</dbReference>
<organism evidence="7 8">
    <name type="scientific">Actinomadura napierensis</name>
    <dbReference type="NCBI Taxonomy" id="267854"/>
    <lineage>
        <taxon>Bacteria</taxon>
        <taxon>Bacillati</taxon>
        <taxon>Actinomycetota</taxon>
        <taxon>Actinomycetes</taxon>
        <taxon>Streptosporangiales</taxon>
        <taxon>Thermomonosporaceae</taxon>
        <taxon>Actinomadura</taxon>
    </lineage>
</organism>
<accession>A0ABP5M2J5</accession>
<comment type="subcellular location">
    <subcellularLocation>
        <location evidence="1">Cell membrane</location>
        <topology evidence="1">Multi-pass membrane protein</topology>
    </subcellularLocation>
</comment>
<dbReference type="Proteomes" id="UP001501020">
    <property type="component" value="Unassembled WGS sequence"/>
</dbReference>
<evidence type="ECO:0008006" key="9">
    <source>
        <dbReference type="Google" id="ProtNLM"/>
    </source>
</evidence>
<protein>
    <recommendedName>
        <fullName evidence="9">MFS transporter</fullName>
    </recommendedName>
</protein>
<evidence type="ECO:0000256" key="5">
    <source>
        <dbReference type="ARBA" id="ARBA00023136"/>
    </source>
</evidence>
<evidence type="ECO:0000256" key="6">
    <source>
        <dbReference type="SAM" id="Phobius"/>
    </source>
</evidence>
<dbReference type="PANTHER" id="PTHR43124:SF3">
    <property type="entry name" value="CHLORAMPHENICOL EFFLUX PUMP RV0191"/>
    <property type="match status" value="1"/>
</dbReference>
<proteinExistence type="predicted"/>
<keyword evidence="2" id="KW-1003">Cell membrane</keyword>
<name>A0ABP5M2J5_9ACTN</name>
<evidence type="ECO:0000256" key="1">
    <source>
        <dbReference type="ARBA" id="ARBA00004651"/>
    </source>
</evidence>
<dbReference type="PANTHER" id="PTHR43124">
    <property type="entry name" value="PURINE EFFLUX PUMP PBUE"/>
    <property type="match status" value="1"/>
</dbReference>
<keyword evidence="5 6" id="KW-0472">Membrane</keyword>
<dbReference type="InterPro" id="IPR050189">
    <property type="entry name" value="MFS_Efflux_Transporters"/>
</dbReference>
<dbReference type="InterPro" id="IPR036259">
    <property type="entry name" value="MFS_trans_sf"/>
</dbReference>
<feature type="transmembrane region" description="Helical" evidence="6">
    <location>
        <begin position="84"/>
        <end position="101"/>
    </location>
</feature>
<evidence type="ECO:0000313" key="7">
    <source>
        <dbReference type="EMBL" id="GAA2159601.1"/>
    </source>
</evidence>